<name>A0A0V0GGI4_SOLCH</name>
<sequence>MIEMHDLIQDMGRYVVRMQKDSGEQSRLWDVEDIEKVMVNNTVGSLNNAILFNFYSSSFTFYLKDENSWYYLNYNFVLSQHE</sequence>
<evidence type="ECO:0000313" key="1">
    <source>
        <dbReference type="EMBL" id="JAP07301.1"/>
    </source>
</evidence>
<accession>A0A0V0GGI4</accession>
<organism evidence="1">
    <name type="scientific">Solanum chacoense</name>
    <name type="common">Chaco potato</name>
    <dbReference type="NCBI Taxonomy" id="4108"/>
    <lineage>
        <taxon>Eukaryota</taxon>
        <taxon>Viridiplantae</taxon>
        <taxon>Streptophyta</taxon>
        <taxon>Embryophyta</taxon>
        <taxon>Tracheophyta</taxon>
        <taxon>Spermatophyta</taxon>
        <taxon>Magnoliopsida</taxon>
        <taxon>eudicotyledons</taxon>
        <taxon>Gunneridae</taxon>
        <taxon>Pentapetalae</taxon>
        <taxon>asterids</taxon>
        <taxon>lamiids</taxon>
        <taxon>Solanales</taxon>
        <taxon>Solanaceae</taxon>
        <taxon>Solanoideae</taxon>
        <taxon>Solaneae</taxon>
        <taxon>Solanum</taxon>
    </lineage>
</organism>
<proteinExistence type="predicted"/>
<dbReference type="EMBL" id="GEDG01039045">
    <property type="protein sequence ID" value="JAP07301.1"/>
    <property type="molecule type" value="Transcribed_RNA"/>
</dbReference>
<dbReference type="AlphaFoldDB" id="A0A0V0GGI4"/>
<reference evidence="1" key="1">
    <citation type="submission" date="2015-12" db="EMBL/GenBank/DDBJ databases">
        <title>Gene expression during late stages of embryo sac development: a critical building block for successful pollen-pistil interactions.</title>
        <authorList>
            <person name="Liu Y."/>
            <person name="Joly V."/>
            <person name="Sabar M."/>
            <person name="Matton D.P."/>
        </authorList>
    </citation>
    <scope>NUCLEOTIDE SEQUENCE</scope>
</reference>
<protein>
    <submittedName>
        <fullName evidence="1">Putative ovule protein</fullName>
    </submittedName>
</protein>